<accession>A0ABS2TD54</accession>
<dbReference type="Proteomes" id="UP000705983">
    <property type="component" value="Unassembled WGS sequence"/>
</dbReference>
<dbReference type="SUPFAM" id="SSF54593">
    <property type="entry name" value="Glyoxalase/Bleomycin resistance protein/Dihydroxybiphenyl dioxygenase"/>
    <property type="match status" value="1"/>
</dbReference>
<sequence>MNIQLSFDAVDPRRLADFWAYALHYRRDDPPDGFASWQDYLAAEGIPEDEWNSGDAIVPIGEEGPRIYFQRVPEEKTAKNRLHLDIVAAPGLRGEKHMAVLEARADELESRGAIRIKRFEPNESGQGWIVMEDPEGNEFCVI</sequence>
<evidence type="ECO:0000313" key="2">
    <source>
        <dbReference type="EMBL" id="MBM9432567.1"/>
    </source>
</evidence>
<dbReference type="PANTHER" id="PTHR35908:SF1">
    <property type="entry name" value="CONSERVED PROTEIN"/>
    <property type="match status" value="1"/>
</dbReference>
<dbReference type="InterPro" id="IPR029068">
    <property type="entry name" value="Glyas_Bleomycin-R_OHBP_Dase"/>
</dbReference>
<name>A0ABS2TD54_9ACTO</name>
<dbReference type="RefSeq" id="WP_182172827.1">
    <property type="nucleotide sequence ID" value="NZ_CP059676.1"/>
</dbReference>
<dbReference type="InterPro" id="IPR041581">
    <property type="entry name" value="Glyoxalase_6"/>
</dbReference>
<keyword evidence="3" id="KW-1185">Reference proteome</keyword>
<feature type="domain" description="Glyoxalase-like" evidence="1">
    <location>
        <begin position="5"/>
        <end position="142"/>
    </location>
</feature>
<proteinExistence type="predicted"/>
<dbReference type="EMBL" id="JAFFJS010000001">
    <property type="protein sequence ID" value="MBM9432567.1"/>
    <property type="molecule type" value="Genomic_DNA"/>
</dbReference>
<evidence type="ECO:0000259" key="1">
    <source>
        <dbReference type="Pfam" id="PF18029"/>
    </source>
</evidence>
<comment type="caution">
    <text evidence="2">The sequence shown here is derived from an EMBL/GenBank/DDBJ whole genome shotgun (WGS) entry which is preliminary data.</text>
</comment>
<reference evidence="3" key="1">
    <citation type="submission" date="2021-02" db="EMBL/GenBank/DDBJ databases">
        <title>Leucobacter sp. CX169.</title>
        <authorList>
            <person name="Cheng Y."/>
        </authorList>
    </citation>
    <scope>NUCLEOTIDE SEQUENCE [LARGE SCALE GENOMIC DNA]</scope>
    <source>
        <strain evidence="3">JY899</strain>
    </source>
</reference>
<organism evidence="2 3">
    <name type="scientific">Flaviflexus equikiangi</name>
    <dbReference type="NCBI Taxonomy" id="2758573"/>
    <lineage>
        <taxon>Bacteria</taxon>
        <taxon>Bacillati</taxon>
        <taxon>Actinomycetota</taxon>
        <taxon>Actinomycetes</taxon>
        <taxon>Actinomycetales</taxon>
        <taxon>Actinomycetaceae</taxon>
        <taxon>Flaviflexus</taxon>
    </lineage>
</organism>
<dbReference type="Gene3D" id="3.10.180.10">
    <property type="entry name" value="2,3-Dihydroxybiphenyl 1,2-Dioxygenase, domain 1"/>
    <property type="match status" value="1"/>
</dbReference>
<dbReference type="Pfam" id="PF18029">
    <property type="entry name" value="Glyoxalase_6"/>
    <property type="match status" value="1"/>
</dbReference>
<evidence type="ECO:0000313" key="3">
    <source>
        <dbReference type="Proteomes" id="UP000705983"/>
    </source>
</evidence>
<dbReference type="PANTHER" id="PTHR35908">
    <property type="entry name" value="HYPOTHETICAL FUSION PROTEIN"/>
    <property type="match status" value="1"/>
</dbReference>
<gene>
    <name evidence="2" type="ORF">JVW63_02460</name>
</gene>
<protein>
    <submittedName>
        <fullName evidence="2">VOC family protein</fullName>
    </submittedName>
</protein>